<protein>
    <submittedName>
        <fullName evidence="1">Uncharacterized protein</fullName>
    </submittedName>
</protein>
<evidence type="ECO:0000313" key="1">
    <source>
        <dbReference type="EMBL" id="GHF01795.1"/>
    </source>
</evidence>
<evidence type="ECO:0000313" key="2">
    <source>
        <dbReference type="Proteomes" id="UP000641386"/>
    </source>
</evidence>
<proteinExistence type="predicted"/>
<name>A0A919AF36_9ACTN</name>
<dbReference type="EMBL" id="BNBC01000042">
    <property type="protein sequence ID" value="GHF01795.1"/>
    <property type="molecule type" value="Genomic_DNA"/>
</dbReference>
<accession>A0A919AF36</accession>
<dbReference type="AlphaFoldDB" id="A0A919AF36"/>
<gene>
    <name evidence="1" type="ORF">GCM10014715_67350</name>
</gene>
<sequence length="76" mass="8497">MADRRTETDMRARHTSAVRAIGRSIGEGLMWMGFGWFGAHASHPWSGYAMPPAEQPCLPPLSEEEFARWATAARHV</sequence>
<reference evidence="1" key="2">
    <citation type="submission" date="2020-09" db="EMBL/GenBank/DDBJ databases">
        <authorList>
            <person name="Sun Q."/>
            <person name="Ohkuma M."/>
        </authorList>
    </citation>
    <scope>NUCLEOTIDE SEQUENCE</scope>
    <source>
        <strain evidence="1">JCM 3302</strain>
    </source>
</reference>
<dbReference type="Proteomes" id="UP000641386">
    <property type="component" value="Unassembled WGS sequence"/>
</dbReference>
<organism evidence="1 2">
    <name type="scientific">Streptomyces spiralis</name>
    <dbReference type="NCBI Taxonomy" id="66376"/>
    <lineage>
        <taxon>Bacteria</taxon>
        <taxon>Bacillati</taxon>
        <taxon>Actinomycetota</taxon>
        <taxon>Actinomycetes</taxon>
        <taxon>Kitasatosporales</taxon>
        <taxon>Streptomycetaceae</taxon>
        <taxon>Streptomyces</taxon>
    </lineage>
</organism>
<keyword evidence="2" id="KW-1185">Reference proteome</keyword>
<reference evidence="1" key="1">
    <citation type="journal article" date="2014" name="Int. J. Syst. Evol. Microbiol.">
        <title>Complete genome sequence of Corynebacterium casei LMG S-19264T (=DSM 44701T), isolated from a smear-ripened cheese.</title>
        <authorList>
            <consortium name="US DOE Joint Genome Institute (JGI-PGF)"/>
            <person name="Walter F."/>
            <person name="Albersmeier A."/>
            <person name="Kalinowski J."/>
            <person name="Ruckert C."/>
        </authorList>
    </citation>
    <scope>NUCLEOTIDE SEQUENCE</scope>
    <source>
        <strain evidence="1">JCM 3302</strain>
    </source>
</reference>
<comment type="caution">
    <text evidence="1">The sequence shown here is derived from an EMBL/GenBank/DDBJ whole genome shotgun (WGS) entry which is preliminary data.</text>
</comment>